<dbReference type="WBParaSite" id="PS1159_v2.g19354.t1">
    <property type="protein sequence ID" value="PS1159_v2.g19354.t1"/>
    <property type="gene ID" value="PS1159_v2.g19354"/>
</dbReference>
<accession>A0AC35FNL6</accession>
<organism evidence="1 2">
    <name type="scientific">Panagrolaimus sp. PS1159</name>
    <dbReference type="NCBI Taxonomy" id="55785"/>
    <lineage>
        <taxon>Eukaryota</taxon>
        <taxon>Metazoa</taxon>
        <taxon>Ecdysozoa</taxon>
        <taxon>Nematoda</taxon>
        <taxon>Chromadorea</taxon>
        <taxon>Rhabditida</taxon>
        <taxon>Tylenchina</taxon>
        <taxon>Panagrolaimomorpha</taxon>
        <taxon>Panagrolaimoidea</taxon>
        <taxon>Panagrolaimidae</taxon>
        <taxon>Panagrolaimus</taxon>
    </lineage>
</organism>
<reference evidence="2" key="1">
    <citation type="submission" date="2022-11" db="UniProtKB">
        <authorList>
            <consortium name="WormBaseParasite"/>
        </authorList>
    </citation>
    <scope>IDENTIFICATION</scope>
</reference>
<name>A0AC35FNL6_9BILA</name>
<evidence type="ECO:0000313" key="1">
    <source>
        <dbReference type="Proteomes" id="UP000887580"/>
    </source>
</evidence>
<evidence type="ECO:0000313" key="2">
    <source>
        <dbReference type="WBParaSite" id="PS1159_v2.g19354.t1"/>
    </source>
</evidence>
<protein>
    <submittedName>
        <fullName evidence="2">Immunoglobulin-binding protein 1</fullName>
    </submittedName>
</protein>
<dbReference type="Proteomes" id="UP000887580">
    <property type="component" value="Unplaced"/>
</dbReference>
<sequence>MLDFIKTDFQTKNDLWNKSTSKILSVSNNNYDFEKEVSNNNYDFEKEVELKKSKNSNINNNSTISLHIEAYENPTEAAALKQSPIASEIFIPNLFEFPRQQENMDIKPDVAQFRASQRLINPNQKNQFHYQQQQQQFPQRFAMETDEISLLQRFEACQQTISDLENGKSDQERLQNTVEELHKLEKNIEKLSMFSSNEDFTELPSNSLQLLLVSAYLGYIAENITGDPDKRPTYLKAARAYYRTYLEKLLAYNVIAFKLPWLDDEGQVIEEKETTELPKIDHSIRRQQKIQRIQTLKKLEEALAQLKKERERNDDEATLREFTVVLLRSWALKAMTELEAIAEELPLAEHFIKVQLGQAIHKPSAPQKSSLPPFIIAKTEEQRKVFGLGYPSIPTYTVDQWYDQMQQKGRFGKVDKLQTVHIDGTKEDDVVEKYDDGEDESEEGRQKKIQWDEYKDWHRRGYGNTHNKG</sequence>
<proteinExistence type="predicted"/>